<evidence type="ECO:0000313" key="2">
    <source>
        <dbReference type="Proteomes" id="UP001362999"/>
    </source>
</evidence>
<comment type="caution">
    <text evidence="1">The sequence shown here is derived from an EMBL/GenBank/DDBJ whole genome shotgun (WGS) entry which is preliminary data.</text>
</comment>
<evidence type="ECO:0000313" key="1">
    <source>
        <dbReference type="EMBL" id="KAK6996464.1"/>
    </source>
</evidence>
<reference evidence="1 2" key="1">
    <citation type="journal article" date="2024" name="J Genomics">
        <title>Draft genome sequencing and assembly of Favolaschia claudopus CIRM-BRFM 2984 isolated from oak limbs.</title>
        <authorList>
            <person name="Navarro D."/>
            <person name="Drula E."/>
            <person name="Chaduli D."/>
            <person name="Cazenave R."/>
            <person name="Ahrendt S."/>
            <person name="Wang J."/>
            <person name="Lipzen A."/>
            <person name="Daum C."/>
            <person name="Barry K."/>
            <person name="Grigoriev I.V."/>
            <person name="Favel A."/>
            <person name="Rosso M.N."/>
            <person name="Martin F."/>
        </authorList>
    </citation>
    <scope>NUCLEOTIDE SEQUENCE [LARGE SCALE GENOMIC DNA]</scope>
    <source>
        <strain evidence="1 2">CIRM-BRFM 2984</strain>
    </source>
</reference>
<name>A0AAV9ZZ11_9AGAR</name>
<sequence length="292" mass="32021">MLLLSHIKLTSQSPILRKLVGPAYSSQRYTLTIAGARPFVVRTRMTEARSSSAIDLNPERVDWTGILGKSFYGRRSLGVERPQLSVHDTPAYILYGVCCKSLDTTENHERASLNLPRSNPYLINPFAFLSPPLISLSLYFSLAVPFRRHPHLLCRGGCALPEQPTFPARPRLRYFPSSGYPGMPSWVYRPAFPAIVMALFGECGCATIAGGGQLSWMQIIPPFLGFTGKAGRMDRDVCVGVSSVGSRVSYGCLLGLVDSSQRAGGAEVTSRKLLVYYVGACSLRCAWHRLAS</sequence>
<protein>
    <submittedName>
        <fullName evidence="1">Uncharacterized protein</fullName>
    </submittedName>
</protein>
<organism evidence="1 2">
    <name type="scientific">Favolaschia claudopus</name>
    <dbReference type="NCBI Taxonomy" id="2862362"/>
    <lineage>
        <taxon>Eukaryota</taxon>
        <taxon>Fungi</taxon>
        <taxon>Dikarya</taxon>
        <taxon>Basidiomycota</taxon>
        <taxon>Agaricomycotina</taxon>
        <taxon>Agaricomycetes</taxon>
        <taxon>Agaricomycetidae</taxon>
        <taxon>Agaricales</taxon>
        <taxon>Marasmiineae</taxon>
        <taxon>Mycenaceae</taxon>
        <taxon>Favolaschia</taxon>
    </lineage>
</organism>
<accession>A0AAV9ZZ11</accession>
<dbReference type="AlphaFoldDB" id="A0AAV9ZZ11"/>
<dbReference type="EMBL" id="JAWWNJ010000097">
    <property type="protein sequence ID" value="KAK6996464.1"/>
    <property type="molecule type" value="Genomic_DNA"/>
</dbReference>
<dbReference type="Proteomes" id="UP001362999">
    <property type="component" value="Unassembled WGS sequence"/>
</dbReference>
<keyword evidence="2" id="KW-1185">Reference proteome</keyword>
<gene>
    <name evidence="1" type="ORF">R3P38DRAFT_3222111</name>
</gene>
<proteinExistence type="predicted"/>